<gene>
    <name evidence="1" type="ORF">B0T20DRAFT_392547</name>
</gene>
<dbReference type="PANTHER" id="PTHR36922:SF1">
    <property type="entry name" value="DUF1993 DOMAIN-CONTAINING PROTEIN"/>
    <property type="match status" value="1"/>
</dbReference>
<proteinExistence type="predicted"/>
<reference evidence="1" key="2">
    <citation type="submission" date="2023-07" db="EMBL/GenBank/DDBJ databases">
        <authorList>
            <consortium name="Lawrence Berkeley National Laboratory"/>
            <person name="Haridas S."/>
            <person name="Hensen N."/>
            <person name="Bonometti L."/>
            <person name="Westerberg I."/>
            <person name="Brannstrom I.O."/>
            <person name="Guillou S."/>
            <person name="Cros-Aarteil S."/>
            <person name="Calhoun S."/>
            <person name="Kuo A."/>
            <person name="Mondo S."/>
            <person name="Pangilinan J."/>
            <person name="Riley R."/>
            <person name="LaButti K."/>
            <person name="Andreopoulos B."/>
            <person name="Lipzen A."/>
            <person name="Chen C."/>
            <person name="Yanf M."/>
            <person name="Daum C."/>
            <person name="Ng V."/>
            <person name="Clum A."/>
            <person name="Steindorff A."/>
            <person name="Ohm R."/>
            <person name="Martin F."/>
            <person name="Silar P."/>
            <person name="Natvig D."/>
            <person name="Lalanne C."/>
            <person name="Gautier V."/>
            <person name="Ament-velasquez S.L."/>
            <person name="Kruys A."/>
            <person name="Hutchinson M.I."/>
            <person name="Powell A.J."/>
            <person name="Barry K."/>
            <person name="Miller A.N."/>
            <person name="Grigoriev I.V."/>
            <person name="Debuchy R."/>
            <person name="Gladieux P."/>
            <person name="Thoren M.H."/>
            <person name="Johannesson H."/>
        </authorList>
    </citation>
    <scope>NUCLEOTIDE SEQUENCE</scope>
    <source>
        <strain evidence="1">FGSC 1904</strain>
    </source>
</reference>
<protein>
    <submittedName>
        <fullName evidence="1">Uncharacterized protein</fullName>
    </submittedName>
</protein>
<dbReference type="AlphaFoldDB" id="A0AAE0UCV2"/>
<dbReference type="SUPFAM" id="SSF109854">
    <property type="entry name" value="DinB/YfiT-like putative metalloenzymes"/>
    <property type="match status" value="1"/>
</dbReference>
<dbReference type="Pfam" id="PF09351">
    <property type="entry name" value="DUF1993"/>
    <property type="match status" value="1"/>
</dbReference>
<evidence type="ECO:0000313" key="2">
    <source>
        <dbReference type="Proteomes" id="UP001281003"/>
    </source>
</evidence>
<dbReference type="EMBL" id="JAUTDP010000005">
    <property type="protein sequence ID" value="KAK3399531.1"/>
    <property type="molecule type" value="Genomic_DNA"/>
</dbReference>
<organism evidence="1 2">
    <name type="scientific">Sordaria brevicollis</name>
    <dbReference type="NCBI Taxonomy" id="83679"/>
    <lineage>
        <taxon>Eukaryota</taxon>
        <taxon>Fungi</taxon>
        <taxon>Dikarya</taxon>
        <taxon>Ascomycota</taxon>
        <taxon>Pezizomycotina</taxon>
        <taxon>Sordariomycetes</taxon>
        <taxon>Sordariomycetidae</taxon>
        <taxon>Sordariales</taxon>
        <taxon>Sordariaceae</taxon>
        <taxon>Sordaria</taxon>
    </lineage>
</organism>
<dbReference type="PANTHER" id="PTHR36922">
    <property type="entry name" value="BLL2446 PROTEIN"/>
    <property type="match status" value="1"/>
</dbReference>
<accession>A0AAE0UCV2</accession>
<keyword evidence="2" id="KW-1185">Reference proteome</keyword>
<dbReference type="InterPro" id="IPR018531">
    <property type="entry name" value="DUF1993"/>
</dbReference>
<comment type="caution">
    <text evidence="1">The sequence shown here is derived from an EMBL/GenBank/DDBJ whole genome shotgun (WGS) entry which is preliminary data.</text>
</comment>
<dbReference type="Gene3D" id="1.20.120.450">
    <property type="entry name" value="dinb family like domain"/>
    <property type="match status" value="1"/>
</dbReference>
<evidence type="ECO:0000313" key="1">
    <source>
        <dbReference type="EMBL" id="KAK3399531.1"/>
    </source>
</evidence>
<sequence length="176" mass="19499">MPLQLSELVLSTFSNGLKVLVHLIDVAEEHAYYLGLSADDLYPDARLIEDMKPFSFQIQEATTAVNIALARLGVTELQAWADEESTMAELRARIAKAQKLLEEVDKEDIDKGADEAAYLHFGPMTLTTTGKGSILGYSIPNFFFHIQTAYAILRSKGVPLGKKDYAESFVLPYLVV</sequence>
<reference evidence="1" key="1">
    <citation type="journal article" date="2023" name="Mol. Phylogenet. Evol.">
        <title>Genome-scale phylogeny and comparative genomics of the fungal order Sordariales.</title>
        <authorList>
            <person name="Hensen N."/>
            <person name="Bonometti L."/>
            <person name="Westerberg I."/>
            <person name="Brannstrom I.O."/>
            <person name="Guillou S."/>
            <person name="Cros-Aarteil S."/>
            <person name="Calhoun S."/>
            <person name="Haridas S."/>
            <person name="Kuo A."/>
            <person name="Mondo S."/>
            <person name="Pangilinan J."/>
            <person name="Riley R."/>
            <person name="LaButti K."/>
            <person name="Andreopoulos B."/>
            <person name="Lipzen A."/>
            <person name="Chen C."/>
            <person name="Yan M."/>
            <person name="Daum C."/>
            <person name="Ng V."/>
            <person name="Clum A."/>
            <person name="Steindorff A."/>
            <person name="Ohm R.A."/>
            <person name="Martin F."/>
            <person name="Silar P."/>
            <person name="Natvig D.O."/>
            <person name="Lalanne C."/>
            <person name="Gautier V."/>
            <person name="Ament-Velasquez S.L."/>
            <person name="Kruys A."/>
            <person name="Hutchinson M.I."/>
            <person name="Powell A.J."/>
            <person name="Barry K."/>
            <person name="Miller A.N."/>
            <person name="Grigoriev I.V."/>
            <person name="Debuchy R."/>
            <person name="Gladieux P."/>
            <person name="Hiltunen Thoren M."/>
            <person name="Johannesson H."/>
        </authorList>
    </citation>
    <scope>NUCLEOTIDE SEQUENCE</scope>
    <source>
        <strain evidence="1">FGSC 1904</strain>
    </source>
</reference>
<dbReference type="InterPro" id="IPR034660">
    <property type="entry name" value="DinB/YfiT-like"/>
</dbReference>
<dbReference type="Proteomes" id="UP001281003">
    <property type="component" value="Unassembled WGS sequence"/>
</dbReference>
<name>A0AAE0UCV2_SORBR</name>